<comment type="subcellular location">
    <subcellularLocation>
        <location evidence="1">Periplasm</location>
    </subcellularLocation>
</comment>
<sequence length="119" mass="12329">MLRNTTKLAAMATSALLLTAGCSSGDVGAGAATGTTVQVRVLDMKFDPAVVTISPGDTVEWVWEASLPHDVASMEGAPVAFASELQTSGTYAQTFETAGVYDYTCTPHPQMTGQVIVEG</sequence>
<dbReference type="InterPro" id="IPR008972">
    <property type="entry name" value="Cupredoxin"/>
</dbReference>
<evidence type="ECO:0000256" key="3">
    <source>
        <dbReference type="ARBA" id="ARBA00022723"/>
    </source>
</evidence>
<dbReference type="InterPro" id="IPR000923">
    <property type="entry name" value="BlueCu_1"/>
</dbReference>
<keyword evidence="3 7" id="KW-0479">Metal-binding</keyword>
<evidence type="ECO:0000256" key="5">
    <source>
        <dbReference type="ARBA" id="ARBA00022982"/>
    </source>
</evidence>
<keyword evidence="4" id="KW-0574">Periplasm</keyword>
<evidence type="ECO:0000259" key="9">
    <source>
        <dbReference type="Pfam" id="PF00127"/>
    </source>
</evidence>
<dbReference type="GO" id="GO:0042597">
    <property type="term" value="C:periplasmic space"/>
    <property type="evidence" value="ECO:0007669"/>
    <property type="project" value="UniProtKB-SubCell"/>
</dbReference>
<feature type="domain" description="Blue (type 1) copper" evidence="9">
    <location>
        <begin position="37"/>
        <end position="118"/>
    </location>
</feature>
<dbReference type="RefSeq" id="WP_119192976.1">
    <property type="nucleotide sequence ID" value="NZ_JALXXI010000099.1"/>
</dbReference>
<dbReference type="Gene3D" id="2.60.40.420">
    <property type="entry name" value="Cupredoxins - blue copper proteins"/>
    <property type="match status" value="1"/>
</dbReference>
<dbReference type="SUPFAM" id="SSF49503">
    <property type="entry name" value="Cupredoxins"/>
    <property type="match status" value="1"/>
</dbReference>
<comment type="cofactor">
    <cofactor evidence="7">
        <name>Cu cation</name>
        <dbReference type="ChEBI" id="CHEBI:23378"/>
    </cofactor>
    <text evidence="7">Binds 1 copper ion per subunit.</text>
</comment>
<dbReference type="GO" id="GO:0009055">
    <property type="term" value="F:electron transfer activity"/>
    <property type="evidence" value="ECO:0007669"/>
    <property type="project" value="InterPro"/>
</dbReference>
<feature type="signal peptide" evidence="8">
    <location>
        <begin position="1"/>
        <end position="25"/>
    </location>
</feature>
<proteinExistence type="predicted"/>
<evidence type="ECO:0000313" key="10">
    <source>
        <dbReference type="EMBL" id="RBA33477.1"/>
    </source>
</evidence>
<gene>
    <name evidence="10" type="ORF">DQ226_12740</name>
</gene>
<evidence type="ECO:0000256" key="4">
    <source>
        <dbReference type="ARBA" id="ARBA00022764"/>
    </source>
</evidence>
<dbReference type="PANTHER" id="PTHR36507">
    <property type="entry name" value="BLL1555 PROTEIN"/>
    <property type="match status" value="1"/>
</dbReference>
<evidence type="ECO:0000256" key="8">
    <source>
        <dbReference type="SAM" id="SignalP"/>
    </source>
</evidence>
<dbReference type="AlphaFoldDB" id="A0A365P8F0"/>
<evidence type="ECO:0000256" key="2">
    <source>
        <dbReference type="ARBA" id="ARBA00022448"/>
    </source>
</evidence>
<dbReference type="InterPro" id="IPR002386">
    <property type="entry name" value="Amicyanin/Pseudoazurin"/>
</dbReference>
<name>A0A365P8F0_9ACTN</name>
<accession>A0A365P8F0</accession>
<evidence type="ECO:0000256" key="7">
    <source>
        <dbReference type="PIRSR" id="PIRSR602386-1"/>
    </source>
</evidence>
<evidence type="ECO:0000256" key="6">
    <source>
        <dbReference type="ARBA" id="ARBA00023008"/>
    </source>
</evidence>
<feature type="binding site" evidence="7">
    <location>
        <position position="69"/>
    </location>
    <ligand>
        <name>Cu cation</name>
        <dbReference type="ChEBI" id="CHEBI:23378"/>
    </ligand>
</feature>
<feature type="chain" id="PRO_5039046722" evidence="8">
    <location>
        <begin position="26"/>
        <end position="119"/>
    </location>
</feature>
<dbReference type="PROSITE" id="PS51257">
    <property type="entry name" value="PROKAR_LIPOPROTEIN"/>
    <property type="match status" value="1"/>
</dbReference>
<protein>
    <submittedName>
        <fullName evidence="10">Copper-binding protein</fullName>
    </submittedName>
</protein>
<dbReference type="PANTHER" id="PTHR36507:SF1">
    <property type="entry name" value="BLL1555 PROTEIN"/>
    <property type="match status" value="1"/>
</dbReference>
<keyword evidence="8" id="KW-0732">Signal</keyword>
<feature type="binding site" evidence="7">
    <location>
        <position position="105"/>
    </location>
    <ligand>
        <name>Cu cation</name>
        <dbReference type="ChEBI" id="CHEBI:23378"/>
    </ligand>
</feature>
<reference evidence="10 11" key="1">
    <citation type="submission" date="2018-06" db="EMBL/GenBank/DDBJ databases">
        <title>Whole genome sequencing of four bacterial strains from South Shetland trench revealing bio-synthetic gene clusters.</title>
        <authorList>
            <person name="Abdel-Mageed W.M."/>
            <person name="Lehri B."/>
            <person name="Jarmusch S.A."/>
            <person name="Miranda K."/>
            <person name="Goodfellow M."/>
            <person name="Jaspars M."/>
            <person name="Karlyshev A.V."/>
        </authorList>
    </citation>
    <scope>NUCLEOTIDE SEQUENCE [LARGE SCALE GENOMIC DNA]</scope>
    <source>
        <strain evidence="10 11">SST1</strain>
    </source>
</reference>
<dbReference type="GO" id="GO:0005507">
    <property type="term" value="F:copper ion binding"/>
    <property type="evidence" value="ECO:0007669"/>
    <property type="project" value="InterPro"/>
</dbReference>
<evidence type="ECO:0000313" key="11">
    <source>
        <dbReference type="Proteomes" id="UP000252187"/>
    </source>
</evidence>
<feature type="binding site" evidence="7">
    <location>
        <position position="108"/>
    </location>
    <ligand>
        <name>Cu cation</name>
        <dbReference type="ChEBI" id="CHEBI:23378"/>
    </ligand>
</feature>
<dbReference type="EMBL" id="QNTT01000036">
    <property type="protein sequence ID" value="RBA33477.1"/>
    <property type="molecule type" value="Genomic_DNA"/>
</dbReference>
<organism evidence="10 11">
    <name type="scientific">Dietzia maris</name>
    <dbReference type="NCBI Taxonomy" id="37915"/>
    <lineage>
        <taxon>Bacteria</taxon>
        <taxon>Bacillati</taxon>
        <taxon>Actinomycetota</taxon>
        <taxon>Actinomycetes</taxon>
        <taxon>Mycobacteriales</taxon>
        <taxon>Dietziaceae</taxon>
        <taxon>Dietzia</taxon>
    </lineage>
</organism>
<evidence type="ECO:0000256" key="1">
    <source>
        <dbReference type="ARBA" id="ARBA00004418"/>
    </source>
</evidence>
<dbReference type="InterPro" id="IPR052721">
    <property type="entry name" value="ET_Amicyanin"/>
</dbReference>
<dbReference type="Pfam" id="PF00127">
    <property type="entry name" value="Copper-bind"/>
    <property type="match status" value="1"/>
</dbReference>
<dbReference type="Proteomes" id="UP000252187">
    <property type="component" value="Unassembled WGS sequence"/>
</dbReference>
<keyword evidence="5" id="KW-0249">Electron transport</keyword>
<keyword evidence="2" id="KW-0813">Transport</keyword>
<comment type="caution">
    <text evidence="10">The sequence shown here is derived from an EMBL/GenBank/DDBJ whole genome shotgun (WGS) entry which is preliminary data.</text>
</comment>
<keyword evidence="6 7" id="KW-0186">Copper</keyword>
<dbReference type="PRINTS" id="PR00155">
    <property type="entry name" value="AMICYANIN"/>
</dbReference>